<accession>A0A914W9C2</accession>
<dbReference type="InterPro" id="IPR034629">
    <property type="entry name" value="PTCD2"/>
</dbReference>
<proteinExistence type="predicted"/>
<dbReference type="AlphaFoldDB" id="A0A914W9C2"/>
<sequence>MSLRTAVCRLAKLRCRLLRRCLLIDATTGFGQFDHHKPSTFIDHQAPSPSDVSASTSTTDHTIVSSTEEATSVAALEKQIATMKSLYRQRRADDIFQLMTAKWSPTVDSLVCYQLAMDLLFENGKYNEVAEVWRKFRSDSQAVSKVPYPRLMTILLAASCYKSNSGDSYKELLSLVEAMSASKVKIPARTLAFAAATAINQNDLDKALEVLELAKTELDQPNTVIQSLKVIVLSKLRRFDEAMGVINALLAIDQPAQSWSRGCVADGALDDFCTTLKANSEFKLLSSFRFVQKAITASGRRVNKSIEQLLFVPIAVDNSAEDSGLLRQSSSDDDSLQLRSDKEETELSVEDAKVAAYKSALQKRIVKRILEHGPLQVENYRR</sequence>
<dbReference type="InterPro" id="IPR011990">
    <property type="entry name" value="TPR-like_helical_dom_sf"/>
</dbReference>
<evidence type="ECO:0000313" key="1">
    <source>
        <dbReference type="Proteomes" id="UP000887566"/>
    </source>
</evidence>
<dbReference type="PANTHER" id="PTHR14700">
    <property type="entry name" value="PENTATRICOPEPTIDE REPEAT-CONTAINING PROTEIN 2, MITOCHONDRIAL"/>
    <property type="match status" value="1"/>
</dbReference>
<protein>
    <submittedName>
        <fullName evidence="2">Pentatricopeptide repeat-containing protein 2, mitochondrial</fullName>
    </submittedName>
</protein>
<evidence type="ECO:0000313" key="2">
    <source>
        <dbReference type="WBParaSite" id="PSAMB.scaffold3324size18762.g21087.t1"/>
    </source>
</evidence>
<dbReference type="GO" id="GO:0007005">
    <property type="term" value="P:mitochondrion organization"/>
    <property type="evidence" value="ECO:0007669"/>
    <property type="project" value="TreeGrafter"/>
</dbReference>
<name>A0A914W9C2_9BILA</name>
<dbReference type="PANTHER" id="PTHR14700:SF0">
    <property type="entry name" value="PENTATRICOPEPTIDE REPEAT-CONTAINING PROTEIN 2, MITOCHONDRIAL"/>
    <property type="match status" value="1"/>
</dbReference>
<keyword evidence="1" id="KW-1185">Reference proteome</keyword>
<dbReference type="GO" id="GO:0005739">
    <property type="term" value="C:mitochondrion"/>
    <property type="evidence" value="ECO:0007669"/>
    <property type="project" value="InterPro"/>
</dbReference>
<reference evidence="2" key="1">
    <citation type="submission" date="2022-11" db="UniProtKB">
        <authorList>
            <consortium name="WormBaseParasite"/>
        </authorList>
    </citation>
    <scope>IDENTIFICATION</scope>
</reference>
<organism evidence="1 2">
    <name type="scientific">Plectus sambesii</name>
    <dbReference type="NCBI Taxonomy" id="2011161"/>
    <lineage>
        <taxon>Eukaryota</taxon>
        <taxon>Metazoa</taxon>
        <taxon>Ecdysozoa</taxon>
        <taxon>Nematoda</taxon>
        <taxon>Chromadorea</taxon>
        <taxon>Plectida</taxon>
        <taxon>Plectina</taxon>
        <taxon>Plectoidea</taxon>
        <taxon>Plectidae</taxon>
        <taxon>Plectus</taxon>
    </lineage>
</organism>
<dbReference type="GO" id="GO:0003723">
    <property type="term" value="F:RNA binding"/>
    <property type="evidence" value="ECO:0007669"/>
    <property type="project" value="TreeGrafter"/>
</dbReference>
<dbReference type="WBParaSite" id="PSAMB.scaffold3324size18762.g21087.t1">
    <property type="protein sequence ID" value="PSAMB.scaffold3324size18762.g21087.t1"/>
    <property type="gene ID" value="PSAMB.scaffold3324size18762.g21087"/>
</dbReference>
<dbReference type="Proteomes" id="UP000887566">
    <property type="component" value="Unplaced"/>
</dbReference>
<dbReference type="GO" id="GO:0050684">
    <property type="term" value="P:regulation of mRNA processing"/>
    <property type="evidence" value="ECO:0007669"/>
    <property type="project" value="InterPro"/>
</dbReference>
<dbReference type="Gene3D" id="1.25.40.10">
    <property type="entry name" value="Tetratricopeptide repeat domain"/>
    <property type="match status" value="1"/>
</dbReference>